<dbReference type="SUPFAM" id="SSF57535">
    <property type="entry name" value="Complement control module/SCR domain"/>
    <property type="match status" value="2"/>
</dbReference>
<feature type="transmembrane region" description="Helical" evidence="5">
    <location>
        <begin position="292"/>
        <end position="313"/>
    </location>
</feature>
<keyword evidence="1" id="KW-0732">Signal</keyword>
<protein>
    <submittedName>
        <fullName evidence="8">Uncharacterized protein</fullName>
    </submittedName>
</protein>
<keyword evidence="5" id="KW-0472">Membrane</keyword>
<dbReference type="SMART" id="SM00032">
    <property type="entry name" value="CCP"/>
    <property type="match status" value="2"/>
</dbReference>
<reference evidence="8" key="1">
    <citation type="submission" date="2018-11" db="EMBL/GenBank/DDBJ databases">
        <authorList>
            <person name="Alioto T."/>
            <person name="Alioto T."/>
        </authorList>
    </citation>
    <scope>NUCLEOTIDE SEQUENCE</scope>
</reference>
<evidence type="ECO:0000256" key="2">
    <source>
        <dbReference type="ARBA" id="ARBA00022737"/>
    </source>
</evidence>
<accession>A0A8B6FEL7</accession>
<keyword evidence="2" id="KW-0677">Repeat</keyword>
<sequence length="317" mass="34753">MLDTVNVNDNMTVEMCVQLCMGNRYLGLQYSFECFCGDSWNNSDVYNETNDSECNLECQGNSSQICGGDWRNSVYQYKNCTSPGLNEFTVASINTNVVPSTEVTYTCEFGYQLPAGDLGTRICQLGGTWLAPPPACKVIKCTAPEINEFTITSTNTDVVQSTEVTYTCEFGYQLPAGELGTRICQLGGTWSAPPPACEVTPTSTEEIMTSEVISIATSTISPLECLCPCSQVGKSNWGSARGMNLTFEELRKVLRPDINFLKKELSVNKSNTNRMRRSKISAPDDRVSATSVGYVGVVFICLITVLIVLFDILGKFK</sequence>
<dbReference type="Gene3D" id="2.10.70.10">
    <property type="entry name" value="Complement Module, domain 1"/>
    <property type="match status" value="2"/>
</dbReference>
<evidence type="ECO:0000256" key="4">
    <source>
        <dbReference type="PROSITE-ProRule" id="PRU00302"/>
    </source>
</evidence>
<name>A0A8B6FEL7_MYTGA</name>
<keyword evidence="3 4" id="KW-1015">Disulfide bond</keyword>
<dbReference type="Proteomes" id="UP000596742">
    <property type="component" value="Unassembled WGS sequence"/>
</dbReference>
<comment type="caution">
    <text evidence="8">The sequence shown here is derived from an EMBL/GenBank/DDBJ whole genome shotgun (WGS) entry which is preliminary data.</text>
</comment>
<dbReference type="InterPro" id="IPR000436">
    <property type="entry name" value="Sushi_SCR_CCP_dom"/>
</dbReference>
<evidence type="ECO:0000259" key="6">
    <source>
        <dbReference type="PROSITE" id="PS50923"/>
    </source>
</evidence>
<dbReference type="Pfam" id="PF01822">
    <property type="entry name" value="WSC"/>
    <property type="match status" value="1"/>
</dbReference>
<dbReference type="InterPro" id="IPR002889">
    <property type="entry name" value="WSC_carb-bd"/>
</dbReference>
<organism evidence="8 9">
    <name type="scientific">Mytilus galloprovincialis</name>
    <name type="common">Mediterranean mussel</name>
    <dbReference type="NCBI Taxonomy" id="29158"/>
    <lineage>
        <taxon>Eukaryota</taxon>
        <taxon>Metazoa</taxon>
        <taxon>Spiralia</taxon>
        <taxon>Lophotrochozoa</taxon>
        <taxon>Mollusca</taxon>
        <taxon>Bivalvia</taxon>
        <taxon>Autobranchia</taxon>
        <taxon>Pteriomorphia</taxon>
        <taxon>Mytilida</taxon>
        <taxon>Mytiloidea</taxon>
        <taxon>Mytilidae</taxon>
        <taxon>Mytilinae</taxon>
        <taxon>Mytilus</taxon>
    </lineage>
</organism>
<evidence type="ECO:0000259" key="7">
    <source>
        <dbReference type="PROSITE" id="PS51212"/>
    </source>
</evidence>
<dbReference type="PROSITE" id="PS51212">
    <property type="entry name" value="WSC"/>
    <property type="match status" value="1"/>
</dbReference>
<evidence type="ECO:0000313" key="9">
    <source>
        <dbReference type="Proteomes" id="UP000596742"/>
    </source>
</evidence>
<feature type="domain" description="Sushi" evidence="6">
    <location>
        <begin position="78"/>
        <end position="138"/>
    </location>
</feature>
<dbReference type="PANTHER" id="PTHR45656">
    <property type="entry name" value="PROTEIN CBR-CLEC-78"/>
    <property type="match status" value="1"/>
</dbReference>
<evidence type="ECO:0000256" key="5">
    <source>
        <dbReference type="SAM" id="Phobius"/>
    </source>
</evidence>
<dbReference type="SMART" id="SM00321">
    <property type="entry name" value="WSC"/>
    <property type="match status" value="1"/>
</dbReference>
<dbReference type="AlphaFoldDB" id="A0A8B6FEL7"/>
<gene>
    <name evidence="8" type="ORF">MGAL_10B041369</name>
</gene>
<feature type="disulfide bond" evidence="4">
    <location>
        <begin position="80"/>
        <end position="123"/>
    </location>
</feature>
<keyword evidence="5" id="KW-0812">Transmembrane</keyword>
<dbReference type="OrthoDB" id="6158054at2759"/>
<feature type="domain" description="WSC" evidence="7">
    <location>
        <begin position="1"/>
        <end position="78"/>
    </location>
</feature>
<dbReference type="Pfam" id="PF00084">
    <property type="entry name" value="Sushi"/>
    <property type="match status" value="2"/>
</dbReference>
<evidence type="ECO:0000256" key="1">
    <source>
        <dbReference type="ARBA" id="ARBA00022729"/>
    </source>
</evidence>
<dbReference type="EMBL" id="UYJE01006614">
    <property type="protein sequence ID" value="VDI47438.1"/>
    <property type="molecule type" value="Genomic_DNA"/>
</dbReference>
<comment type="caution">
    <text evidence="4">Lacks conserved residue(s) required for the propagation of feature annotation.</text>
</comment>
<dbReference type="PANTHER" id="PTHR45656:SF4">
    <property type="entry name" value="PROTEIN CBR-CLEC-78"/>
    <property type="match status" value="1"/>
</dbReference>
<proteinExistence type="predicted"/>
<evidence type="ECO:0000313" key="8">
    <source>
        <dbReference type="EMBL" id="VDI47438.1"/>
    </source>
</evidence>
<keyword evidence="9" id="KW-1185">Reference proteome</keyword>
<dbReference type="InterPro" id="IPR035976">
    <property type="entry name" value="Sushi/SCR/CCP_sf"/>
</dbReference>
<keyword evidence="5" id="KW-1133">Transmembrane helix</keyword>
<dbReference type="CDD" id="cd00033">
    <property type="entry name" value="CCP"/>
    <property type="match status" value="2"/>
</dbReference>
<dbReference type="PROSITE" id="PS50923">
    <property type="entry name" value="SUSHI"/>
    <property type="match status" value="2"/>
</dbReference>
<feature type="disulfide bond" evidence="4">
    <location>
        <begin position="141"/>
        <end position="184"/>
    </location>
</feature>
<feature type="domain" description="Sushi" evidence="6">
    <location>
        <begin position="139"/>
        <end position="199"/>
    </location>
</feature>
<keyword evidence="4" id="KW-0768">Sushi</keyword>
<evidence type="ECO:0000256" key="3">
    <source>
        <dbReference type="ARBA" id="ARBA00023157"/>
    </source>
</evidence>
<dbReference type="InterPro" id="IPR051277">
    <property type="entry name" value="SEZ6_CSMD_C4BPB_Regulators"/>
</dbReference>